<sequence length="283" mass="30609">MDHVTGKAKGYAFIVFKTRKSALKALKQPQKTINNRLASCKLASMKESSGVVVCGTSNSNNEFGNRKIYVSNVPKDVDSEKLRMFFGKFGEIEVGPMGFDPVTGKSKGYALFVYKTVEEAKKCLEEPNKMFEGRQLYCKKAAEGKFGGGAASITTEIIQQPALLAMPPGQGVYGPVAAAPMGMLGQNPNVAMMNPFYGGIIANPYGGYVNPFVGVGGFGQQMGGYGGLLDSLGGLNFQGIVATRRTCDGQCLIMRKSKLLKLDECVRGFSWHCFLLFKFVPQI</sequence>
<dbReference type="PANTHER" id="PTHR48024:SF9">
    <property type="entry name" value="UBP1-ASSOCIATED PROTEINS 1A-RELATED"/>
    <property type="match status" value="1"/>
</dbReference>
<evidence type="ECO:0000313" key="5">
    <source>
        <dbReference type="Proteomes" id="UP001152561"/>
    </source>
</evidence>
<accession>A0A9Q1RN10</accession>
<dbReference type="Proteomes" id="UP001152561">
    <property type="component" value="Unassembled WGS sequence"/>
</dbReference>
<organism evidence="4 5">
    <name type="scientific">Anisodus acutangulus</name>
    <dbReference type="NCBI Taxonomy" id="402998"/>
    <lineage>
        <taxon>Eukaryota</taxon>
        <taxon>Viridiplantae</taxon>
        <taxon>Streptophyta</taxon>
        <taxon>Embryophyta</taxon>
        <taxon>Tracheophyta</taxon>
        <taxon>Spermatophyta</taxon>
        <taxon>Magnoliopsida</taxon>
        <taxon>eudicotyledons</taxon>
        <taxon>Gunneridae</taxon>
        <taxon>Pentapetalae</taxon>
        <taxon>asterids</taxon>
        <taxon>lamiids</taxon>
        <taxon>Solanales</taxon>
        <taxon>Solanaceae</taxon>
        <taxon>Solanoideae</taxon>
        <taxon>Hyoscyameae</taxon>
        <taxon>Anisodus</taxon>
    </lineage>
</organism>
<dbReference type="GO" id="GO:0003723">
    <property type="term" value="F:RNA binding"/>
    <property type="evidence" value="ECO:0007669"/>
    <property type="project" value="UniProtKB-UniRule"/>
</dbReference>
<dbReference type="InterPro" id="IPR035979">
    <property type="entry name" value="RBD_domain_sf"/>
</dbReference>
<name>A0A9Q1RN10_9SOLA</name>
<dbReference type="InterPro" id="IPR000504">
    <property type="entry name" value="RRM_dom"/>
</dbReference>
<evidence type="ECO:0000256" key="1">
    <source>
        <dbReference type="ARBA" id="ARBA00022884"/>
    </source>
</evidence>
<dbReference type="EMBL" id="JAJAGQ010000004">
    <property type="protein sequence ID" value="KAJ8564979.1"/>
    <property type="molecule type" value="Genomic_DNA"/>
</dbReference>
<reference evidence="5" key="1">
    <citation type="journal article" date="2023" name="Proc. Natl. Acad. Sci. U.S.A.">
        <title>Genomic and structural basis for evolution of tropane alkaloid biosynthesis.</title>
        <authorList>
            <person name="Wanga Y.-J."/>
            <person name="Taina T."/>
            <person name="Yua J.-Y."/>
            <person name="Lia J."/>
            <person name="Xua B."/>
            <person name="Chenc J."/>
            <person name="D'Auriad J.C."/>
            <person name="Huanga J.-P."/>
            <person name="Huanga S.-X."/>
        </authorList>
    </citation>
    <scope>NUCLEOTIDE SEQUENCE [LARGE SCALE GENOMIC DNA]</scope>
    <source>
        <strain evidence="5">cv. KIB-2019</strain>
    </source>
</reference>
<gene>
    <name evidence="4" type="ORF">K7X08_001439</name>
</gene>
<dbReference type="PROSITE" id="PS50102">
    <property type="entry name" value="RRM"/>
    <property type="match status" value="1"/>
</dbReference>
<protein>
    <recommendedName>
        <fullName evidence="3">RRM domain-containing protein</fullName>
    </recommendedName>
</protein>
<dbReference type="Gene3D" id="3.30.70.330">
    <property type="match status" value="2"/>
</dbReference>
<evidence type="ECO:0000256" key="2">
    <source>
        <dbReference type="PROSITE-ProRule" id="PRU00176"/>
    </source>
</evidence>
<dbReference type="InterPro" id="IPR012677">
    <property type="entry name" value="Nucleotide-bd_a/b_plait_sf"/>
</dbReference>
<dbReference type="SUPFAM" id="SSF54928">
    <property type="entry name" value="RNA-binding domain, RBD"/>
    <property type="match status" value="2"/>
</dbReference>
<feature type="domain" description="RRM" evidence="3">
    <location>
        <begin position="66"/>
        <end position="143"/>
    </location>
</feature>
<dbReference type="GO" id="GO:0005634">
    <property type="term" value="C:nucleus"/>
    <property type="evidence" value="ECO:0007669"/>
    <property type="project" value="TreeGrafter"/>
</dbReference>
<dbReference type="Pfam" id="PF00076">
    <property type="entry name" value="RRM_1"/>
    <property type="match status" value="2"/>
</dbReference>
<comment type="caution">
    <text evidence="4">The sequence shown here is derived from an EMBL/GenBank/DDBJ whole genome shotgun (WGS) entry which is preliminary data.</text>
</comment>
<dbReference type="PANTHER" id="PTHR48024">
    <property type="entry name" value="GEO13361P1-RELATED"/>
    <property type="match status" value="1"/>
</dbReference>
<keyword evidence="5" id="KW-1185">Reference proteome</keyword>
<dbReference type="SMART" id="SM00360">
    <property type="entry name" value="RRM"/>
    <property type="match status" value="1"/>
</dbReference>
<keyword evidence="1 2" id="KW-0694">RNA-binding</keyword>
<proteinExistence type="predicted"/>
<evidence type="ECO:0000259" key="3">
    <source>
        <dbReference type="PROSITE" id="PS50102"/>
    </source>
</evidence>
<dbReference type="InterPro" id="IPR050886">
    <property type="entry name" value="RNA-binding_reg"/>
</dbReference>
<dbReference type="AlphaFoldDB" id="A0A9Q1RN10"/>
<evidence type="ECO:0000313" key="4">
    <source>
        <dbReference type="EMBL" id="KAJ8564979.1"/>
    </source>
</evidence>
<dbReference type="OrthoDB" id="1875751at2759"/>